<evidence type="ECO:0000313" key="3">
    <source>
        <dbReference type="Proteomes" id="UP000683511"/>
    </source>
</evidence>
<dbReference type="Gene3D" id="3.40.50.150">
    <property type="entry name" value="Vaccinia Virus protein VP39"/>
    <property type="match status" value="1"/>
</dbReference>
<dbReference type="AlphaFoldDB" id="A0A975T9F2"/>
<dbReference type="NCBIfam" id="TIGR01444">
    <property type="entry name" value="fkbM_fam"/>
    <property type="match status" value="1"/>
</dbReference>
<proteinExistence type="predicted"/>
<dbReference type="Proteomes" id="UP000683511">
    <property type="component" value="Chromosome"/>
</dbReference>
<dbReference type="Pfam" id="PF05050">
    <property type="entry name" value="Methyltransf_21"/>
    <property type="match status" value="1"/>
</dbReference>
<dbReference type="PANTHER" id="PTHR34203:SF15">
    <property type="entry name" value="SLL1173 PROTEIN"/>
    <property type="match status" value="1"/>
</dbReference>
<evidence type="ECO:0000313" key="2">
    <source>
        <dbReference type="EMBL" id="QXE23801.1"/>
    </source>
</evidence>
<feature type="domain" description="Methyltransferase FkbM" evidence="1">
    <location>
        <begin position="8"/>
        <end position="170"/>
    </location>
</feature>
<accession>A0A975T9F2</accession>
<protein>
    <recommendedName>
        <fullName evidence="1">Methyltransferase FkbM domain-containing protein</fullName>
    </recommendedName>
</protein>
<dbReference type="KEGG" id="rsin:B6N60_02492"/>
<sequence>MDKNLIIDVGVHIGQDTEFYLKKGFKVVGIEANPDVYQSTKNRLHSYIEDGQLTLLNVAVSSKDEPITFYANLDKSIWGTTSLDWVNRNQNSFGTSYTEITVEGRRFENILLEFGIPYYLKIDIEGADLLCLQALRQFDTKPKFISIESNKTAWAGLLEEFSLLKELGYQKFKTISQETVCQQVCPSPAKEGKYIQHEFEFGASGLFGEEAPGNWLSESEAIKVYKGVFWYYKIFGVNGIIYRNSIGKRILDTLKIKEPWYDTHASL</sequence>
<dbReference type="RefSeq" id="WP_190607186.1">
    <property type="nucleotide sequence ID" value="NZ_CP021056.1"/>
</dbReference>
<reference evidence="2" key="1">
    <citation type="submission" date="2017-04" db="EMBL/GenBank/DDBJ databases">
        <title>Genome deletions in a multicellular cyanobacterial endosymbiont for morphological adaptation in marine diatoms.</title>
        <authorList>
            <person name="Wang Y."/>
            <person name="Gao H."/>
            <person name="Li R."/>
            <person name="Xu X."/>
        </authorList>
    </citation>
    <scope>NUCLEOTIDE SEQUENCE</scope>
    <source>
        <strain evidence="2">FACHB 800</strain>
    </source>
</reference>
<dbReference type="InterPro" id="IPR006342">
    <property type="entry name" value="FkbM_mtfrase"/>
</dbReference>
<organism evidence="2 3">
    <name type="scientific">Richelia sinica FACHB-800</name>
    <dbReference type="NCBI Taxonomy" id="1357546"/>
    <lineage>
        <taxon>Bacteria</taxon>
        <taxon>Bacillati</taxon>
        <taxon>Cyanobacteriota</taxon>
        <taxon>Cyanophyceae</taxon>
        <taxon>Nostocales</taxon>
        <taxon>Nostocaceae</taxon>
        <taxon>Richelia</taxon>
    </lineage>
</organism>
<name>A0A975T9F2_9NOST</name>
<gene>
    <name evidence="2" type="ORF">B6N60_02492</name>
</gene>
<dbReference type="SUPFAM" id="SSF53335">
    <property type="entry name" value="S-adenosyl-L-methionine-dependent methyltransferases"/>
    <property type="match status" value="1"/>
</dbReference>
<dbReference type="InterPro" id="IPR029063">
    <property type="entry name" value="SAM-dependent_MTases_sf"/>
</dbReference>
<dbReference type="InterPro" id="IPR052514">
    <property type="entry name" value="SAM-dependent_MTase"/>
</dbReference>
<dbReference type="PANTHER" id="PTHR34203">
    <property type="entry name" value="METHYLTRANSFERASE, FKBM FAMILY PROTEIN"/>
    <property type="match status" value="1"/>
</dbReference>
<evidence type="ECO:0000259" key="1">
    <source>
        <dbReference type="Pfam" id="PF05050"/>
    </source>
</evidence>
<keyword evidence="3" id="KW-1185">Reference proteome</keyword>
<dbReference type="EMBL" id="CP021056">
    <property type="protein sequence ID" value="QXE23801.1"/>
    <property type="molecule type" value="Genomic_DNA"/>
</dbReference>